<evidence type="ECO:0000259" key="1">
    <source>
        <dbReference type="PROSITE" id="PS50967"/>
    </source>
</evidence>
<gene>
    <name evidence="2" type="ORF">HNQ81_002885</name>
</gene>
<dbReference type="Gene3D" id="1.10.150.80">
    <property type="entry name" value="HRDC domain"/>
    <property type="match status" value="1"/>
</dbReference>
<dbReference type="InterPro" id="IPR010997">
    <property type="entry name" value="HRDC-like_sf"/>
</dbReference>
<dbReference type="InterPro" id="IPR051055">
    <property type="entry name" value="PIF1_helicase"/>
</dbReference>
<dbReference type="CDD" id="cd18809">
    <property type="entry name" value="SF1_C_RecD"/>
    <property type="match status" value="1"/>
</dbReference>
<dbReference type="Pfam" id="PF00570">
    <property type="entry name" value="HRDC"/>
    <property type="match status" value="1"/>
</dbReference>
<proteinExistence type="predicted"/>
<dbReference type="Proteomes" id="UP000539642">
    <property type="component" value="Unassembled WGS sequence"/>
</dbReference>
<dbReference type="InterPro" id="IPR002121">
    <property type="entry name" value="HRDC_dom"/>
</dbReference>
<dbReference type="PANTHER" id="PTHR47642">
    <property type="entry name" value="ATP-DEPENDENT DNA HELICASE"/>
    <property type="match status" value="1"/>
</dbReference>
<dbReference type="Gene3D" id="2.30.30.940">
    <property type="match status" value="1"/>
</dbReference>
<name>A0A840V0C1_9BACT</name>
<dbReference type="Gene3D" id="3.40.50.300">
    <property type="entry name" value="P-loop containing nucleotide triphosphate hydrolases"/>
    <property type="match status" value="1"/>
</dbReference>
<comment type="caution">
    <text evidence="2">The sequence shown here is derived from an EMBL/GenBank/DDBJ whole genome shotgun (WGS) entry which is preliminary data.</text>
</comment>
<dbReference type="InterPro" id="IPR044876">
    <property type="entry name" value="HRDC_dom_sf"/>
</dbReference>
<dbReference type="InterPro" id="IPR010285">
    <property type="entry name" value="DNA_helicase_pif1-like_DEAD"/>
</dbReference>
<dbReference type="InterPro" id="IPR029491">
    <property type="entry name" value="Helicase_HTH"/>
</dbReference>
<dbReference type="AlphaFoldDB" id="A0A840V0C1"/>
<dbReference type="SUPFAM" id="SSF52540">
    <property type="entry name" value="P-loop containing nucleoside triphosphate hydrolases"/>
    <property type="match status" value="2"/>
</dbReference>
<sequence>MDNANPELRLADDFVRQTNCHIFLTGRAGTGKTTFLHDLKKKTDKRMVVTAPTGVAAINAGGMTLHSFFQLPFGPFIPGDTTYLGRHRFSREKINIVKTLHLLVIDEISMVRADLLDGVDHVLRRYRHSGLPFGGVQLLMIGDLYQLPPVVKEAEWQVLRQYYDSPYFFASRALRQTELIPIELRHIYRQSDARFIDLLNRVRENRLDPASLQQLNSRCLPDFTPTDNEGYITLCTHNSGADAINQNRLGQLQSRSSRFRAGIEGDFPEHSYPTSAHLELKVGAQVMFVRNDASPEKRYFNGRIGRITAIFGDAIRVRCPEDSSDIEVEQATWENIEYRIDPETLEISQNKVGSFAQFPLKLAWAITIHKSQGLTFERAIVDAGAAFAHGQVYVALSRCKTFDGLVLSSPLAAVGVKTDAAVSRFVEEAGRNQPSPEKLAAARVRYQQQLLTGCFDFSYLRSRLGRLVALLMKNRTVLQVSGGGEIGDLERRCREEITSVGENFTRQLQGMFQADTLPEADPAIRERTARASVYFEDRIVSLLVPFVTNLRIDTDNKEIRRKARDAVKQLGEETAVKLAAVRSCHGGFSPAAYLRAVSAAELELQPAKDKETPAATWGESDIAHPALFQLLKDWRARKAGEEGVPHFQIMHQKTLIQIAVNLPDSLAALRRIKGIGPRLAEKFGGELVDLVADYRREHGIDEVVPPVASDAEAAGTTRKTAARGDTRRISLEMFENKLSVTDIARERGLVVATVEGHLAHFVEEGILAVERLITADKRLAIEQQIAGTGGSLGEIRQALGKDYSYGEIKIVQAHLKHRARVSDGPSA</sequence>
<feature type="domain" description="HRDC" evidence="1">
    <location>
        <begin position="621"/>
        <end position="701"/>
    </location>
</feature>
<dbReference type="GO" id="GO:0000723">
    <property type="term" value="P:telomere maintenance"/>
    <property type="evidence" value="ECO:0007669"/>
    <property type="project" value="InterPro"/>
</dbReference>
<reference evidence="2 3" key="1">
    <citation type="submission" date="2020-08" db="EMBL/GenBank/DDBJ databases">
        <title>Genomic Encyclopedia of Type Strains, Phase IV (KMG-IV): sequencing the most valuable type-strain genomes for metagenomic binning, comparative biology and taxonomic classification.</title>
        <authorList>
            <person name="Goeker M."/>
        </authorList>
    </citation>
    <scope>NUCLEOTIDE SEQUENCE [LARGE SCALE GENOMIC DNA]</scope>
    <source>
        <strain evidence="2 3">DSM 28570</strain>
    </source>
</reference>
<dbReference type="GO" id="GO:0003676">
    <property type="term" value="F:nucleic acid binding"/>
    <property type="evidence" value="ECO:0007669"/>
    <property type="project" value="InterPro"/>
</dbReference>
<protein>
    <recommendedName>
        <fullName evidence="1">HRDC domain-containing protein</fullName>
    </recommendedName>
</protein>
<dbReference type="EMBL" id="JACHEO010000019">
    <property type="protein sequence ID" value="MBB5349134.1"/>
    <property type="molecule type" value="Genomic_DNA"/>
</dbReference>
<dbReference type="SUPFAM" id="SSF47819">
    <property type="entry name" value="HRDC-like"/>
    <property type="match status" value="1"/>
</dbReference>
<organism evidence="2 3">
    <name type="scientific">Desulfoprunum benzoelyticum</name>
    <dbReference type="NCBI Taxonomy" id="1506996"/>
    <lineage>
        <taxon>Bacteria</taxon>
        <taxon>Pseudomonadati</taxon>
        <taxon>Thermodesulfobacteriota</taxon>
        <taxon>Desulfobulbia</taxon>
        <taxon>Desulfobulbales</taxon>
        <taxon>Desulfobulbaceae</taxon>
        <taxon>Desulfoprunum</taxon>
    </lineage>
</organism>
<dbReference type="SMART" id="SM00341">
    <property type="entry name" value="HRDC"/>
    <property type="match status" value="1"/>
</dbReference>
<dbReference type="RefSeq" id="WP_183351944.1">
    <property type="nucleotide sequence ID" value="NZ_JACHEO010000019.1"/>
</dbReference>
<keyword evidence="3" id="KW-1185">Reference proteome</keyword>
<dbReference type="InterPro" id="IPR027417">
    <property type="entry name" value="P-loop_NTPase"/>
</dbReference>
<evidence type="ECO:0000313" key="3">
    <source>
        <dbReference type="Proteomes" id="UP000539642"/>
    </source>
</evidence>
<dbReference type="GO" id="GO:0000166">
    <property type="term" value="F:nucleotide binding"/>
    <property type="evidence" value="ECO:0007669"/>
    <property type="project" value="InterPro"/>
</dbReference>
<dbReference type="GO" id="GO:0006281">
    <property type="term" value="P:DNA repair"/>
    <property type="evidence" value="ECO:0007669"/>
    <property type="project" value="InterPro"/>
</dbReference>
<accession>A0A840V0C1</accession>
<dbReference type="Pfam" id="PF14493">
    <property type="entry name" value="HTH_40"/>
    <property type="match status" value="1"/>
</dbReference>
<dbReference type="PROSITE" id="PS50967">
    <property type="entry name" value="HRDC"/>
    <property type="match status" value="1"/>
</dbReference>
<dbReference type="Pfam" id="PF05970">
    <property type="entry name" value="PIF1"/>
    <property type="match status" value="1"/>
</dbReference>
<dbReference type="GO" id="GO:0003678">
    <property type="term" value="F:DNA helicase activity"/>
    <property type="evidence" value="ECO:0007669"/>
    <property type="project" value="InterPro"/>
</dbReference>
<dbReference type="FunFam" id="3.40.50.300:FF:001498">
    <property type="entry name" value="ATP-dependent DNA helicase"/>
    <property type="match status" value="1"/>
</dbReference>
<evidence type="ECO:0000313" key="2">
    <source>
        <dbReference type="EMBL" id="MBB5349134.1"/>
    </source>
</evidence>